<sequence>MREIAQIARRLPPPFNGYDEHFEGTNPTKDVLTNGKYENVNVNSAKSNFGRFKNTTNVKLATSRIIWEEDMKMKTCLESSCWRRRTEELKTNDTVAF</sequence>
<organism evidence="1 2">
    <name type="scientific">Polyplax serrata</name>
    <name type="common">Common mouse louse</name>
    <dbReference type="NCBI Taxonomy" id="468196"/>
    <lineage>
        <taxon>Eukaryota</taxon>
        <taxon>Metazoa</taxon>
        <taxon>Ecdysozoa</taxon>
        <taxon>Arthropoda</taxon>
        <taxon>Hexapoda</taxon>
        <taxon>Insecta</taxon>
        <taxon>Pterygota</taxon>
        <taxon>Neoptera</taxon>
        <taxon>Paraneoptera</taxon>
        <taxon>Psocodea</taxon>
        <taxon>Troctomorpha</taxon>
        <taxon>Phthiraptera</taxon>
        <taxon>Anoplura</taxon>
        <taxon>Polyplacidae</taxon>
        <taxon>Polyplax</taxon>
    </lineage>
</organism>
<reference evidence="1 2" key="1">
    <citation type="submission" date="2023-09" db="EMBL/GenBank/DDBJ databases">
        <title>Genomes of two closely related lineages of the louse Polyplax serrata with different host specificities.</title>
        <authorList>
            <person name="Martinu J."/>
            <person name="Tarabai H."/>
            <person name="Stefka J."/>
            <person name="Hypsa V."/>
        </authorList>
    </citation>
    <scope>NUCLEOTIDE SEQUENCE [LARGE SCALE GENOMIC DNA]</scope>
    <source>
        <strain evidence="1">98ZLc_SE</strain>
    </source>
</reference>
<accession>A0ABR1B0D8</accession>
<dbReference type="EMBL" id="JAWJWF010000005">
    <property type="protein sequence ID" value="KAK6632289.1"/>
    <property type="molecule type" value="Genomic_DNA"/>
</dbReference>
<name>A0ABR1B0D8_POLSC</name>
<evidence type="ECO:0000313" key="1">
    <source>
        <dbReference type="EMBL" id="KAK6632289.1"/>
    </source>
</evidence>
<evidence type="ECO:0000313" key="2">
    <source>
        <dbReference type="Proteomes" id="UP001359485"/>
    </source>
</evidence>
<comment type="caution">
    <text evidence="1">The sequence shown here is derived from an EMBL/GenBank/DDBJ whole genome shotgun (WGS) entry which is preliminary data.</text>
</comment>
<gene>
    <name evidence="1" type="ORF">RUM44_007330</name>
</gene>
<protein>
    <submittedName>
        <fullName evidence="1">Uncharacterized protein</fullName>
    </submittedName>
</protein>
<keyword evidence="2" id="KW-1185">Reference proteome</keyword>
<dbReference type="Proteomes" id="UP001359485">
    <property type="component" value="Unassembled WGS sequence"/>
</dbReference>
<proteinExistence type="predicted"/>